<keyword evidence="2" id="KW-1185">Reference proteome</keyword>
<name>A0ABP9K3U0_9SPHN</name>
<dbReference type="Proteomes" id="UP001500518">
    <property type="component" value="Unassembled WGS sequence"/>
</dbReference>
<organism evidence="1 2">
    <name type="scientific">Erythrobacter westpacificensis</name>
    <dbReference type="NCBI Taxonomy" id="1055231"/>
    <lineage>
        <taxon>Bacteria</taxon>
        <taxon>Pseudomonadati</taxon>
        <taxon>Pseudomonadota</taxon>
        <taxon>Alphaproteobacteria</taxon>
        <taxon>Sphingomonadales</taxon>
        <taxon>Erythrobacteraceae</taxon>
        <taxon>Erythrobacter/Porphyrobacter group</taxon>
        <taxon>Erythrobacter</taxon>
    </lineage>
</organism>
<sequence length="275" mass="29974">MSQVEETLETEVEGGQDIIVSGERGEIHAQAREQAREITPPTGSVQAPLARMQDPVCPGVFGAETQTAYEIIGRIRSNTERVGHSVIRGEECAANVIVAFVDDPADEFEQLRDADHYTVRALDYWAAKRVHEQEGPVRAWNVTATMSRDGIGSNGRPPTFQSTAISRLELGVREDIGISVVMIDRDAIAGMDTVAIADYVTMRALAQTRAPEGATRLGTILELFEPDVEAPPFRLTSFDEAYLTSLYSNQANTPSQIALRDVGRLMESQGPGADD</sequence>
<comment type="caution">
    <text evidence="1">The sequence shown here is derived from an EMBL/GenBank/DDBJ whole genome shotgun (WGS) entry which is preliminary data.</text>
</comment>
<gene>
    <name evidence="1" type="ORF">GCM10023208_06420</name>
</gene>
<evidence type="ECO:0000313" key="2">
    <source>
        <dbReference type="Proteomes" id="UP001500518"/>
    </source>
</evidence>
<evidence type="ECO:0000313" key="1">
    <source>
        <dbReference type="EMBL" id="GAA5048841.1"/>
    </source>
</evidence>
<dbReference type="EMBL" id="BAABHV010000005">
    <property type="protein sequence ID" value="GAA5048841.1"/>
    <property type="molecule type" value="Genomic_DNA"/>
</dbReference>
<proteinExistence type="predicted"/>
<reference evidence="2" key="1">
    <citation type="journal article" date="2019" name="Int. J. Syst. Evol. Microbiol.">
        <title>The Global Catalogue of Microorganisms (GCM) 10K type strain sequencing project: providing services to taxonomists for standard genome sequencing and annotation.</title>
        <authorList>
            <consortium name="The Broad Institute Genomics Platform"/>
            <consortium name="The Broad Institute Genome Sequencing Center for Infectious Disease"/>
            <person name="Wu L."/>
            <person name="Ma J."/>
        </authorList>
    </citation>
    <scope>NUCLEOTIDE SEQUENCE [LARGE SCALE GENOMIC DNA]</scope>
    <source>
        <strain evidence="2">JCM 18014</strain>
    </source>
</reference>
<protein>
    <submittedName>
        <fullName evidence="1">Uncharacterized protein</fullName>
    </submittedName>
</protein>
<accession>A0ABP9K3U0</accession>